<dbReference type="InterPro" id="IPR050287">
    <property type="entry name" value="MTA/SAH_deaminase"/>
</dbReference>
<feature type="domain" description="Amidohydrolase-related" evidence="4">
    <location>
        <begin position="46"/>
        <end position="391"/>
    </location>
</feature>
<dbReference type="Proteomes" id="UP000777265">
    <property type="component" value="Unassembled WGS sequence"/>
</dbReference>
<keyword evidence="1" id="KW-0479">Metal-binding</keyword>
<gene>
    <name evidence="5" type="ORF">GXY80_15170</name>
</gene>
<dbReference type="InterPro" id="IPR006680">
    <property type="entry name" value="Amidohydro-rel"/>
</dbReference>
<sequence>MKILIQGVLLGGKTQDIFIDNGVVTEISEKCLQKADKIISGKNKAALPAFINGHTHAAMTLFRGYADDMPLKNWLEEKIWPLEAAMTGEDVYWGAKLACLEMIKNGITVFSDMYWHWEATAQAAMEMGMRGFVSAVFIDMFDGRKSSEQIEHNIHLFEIAKKYKPHATFTFGPHAIYTVSRESLEWMREFSAKEDVLIHMHLAETEEETIFSREKYGLSPVEFLDSVGVLGNRFIGCHGCVLDEKDCSILKKRGSNLVHMPVSNLKLAVERMFPYSLVQEKGIPFCFGTDGCASNNHLDLIETMKFASLLAKFSTHDPTMMAAKETFDLATKSAAGIFRLGDWEIEIGNSPDIILVDLVRPELTPDFDLYSNLVYASNGYIVDTVICMGKVLMENRQVPGEEEILRSAAKIAKALVRR</sequence>
<evidence type="ECO:0000313" key="6">
    <source>
        <dbReference type="Proteomes" id="UP000777265"/>
    </source>
</evidence>
<dbReference type="Gene3D" id="3.20.20.140">
    <property type="entry name" value="Metal-dependent hydrolases"/>
    <property type="match status" value="1"/>
</dbReference>
<dbReference type="GO" id="GO:0019239">
    <property type="term" value="F:deaminase activity"/>
    <property type="evidence" value="ECO:0007669"/>
    <property type="project" value="UniProtKB-ARBA"/>
</dbReference>
<reference evidence="5" key="2">
    <citation type="submission" date="2020-01" db="EMBL/GenBank/DDBJ databases">
        <authorList>
            <person name="Campanaro S."/>
        </authorList>
    </citation>
    <scope>NUCLEOTIDE SEQUENCE</scope>
    <source>
        <strain evidence="5">AS06rmzACSIP_7</strain>
    </source>
</reference>
<keyword evidence="2" id="KW-0378">Hydrolase</keyword>
<organism evidence="5 6">
    <name type="scientific">Syntrophorhabdus aromaticivorans</name>
    <dbReference type="NCBI Taxonomy" id="328301"/>
    <lineage>
        <taxon>Bacteria</taxon>
        <taxon>Pseudomonadati</taxon>
        <taxon>Thermodesulfobacteriota</taxon>
        <taxon>Syntrophorhabdia</taxon>
        <taxon>Syntrophorhabdales</taxon>
        <taxon>Syntrophorhabdaceae</taxon>
        <taxon>Syntrophorhabdus</taxon>
    </lineage>
</organism>
<dbReference type="SUPFAM" id="SSF51556">
    <property type="entry name" value="Metallo-dependent hydrolases"/>
    <property type="match status" value="1"/>
</dbReference>
<dbReference type="Gene3D" id="2.30.40.10">
    <property type="entry name" value="Urease, subunit C, domain 1"/>
    <property type="match status" value="1"/>
</dbReference>
<dbReference type="SUPFAM" id="SSF51338">
    <property type="entry name" value="Composite domain of metallo-dependent hydrolases"/>
    <property type="match status" value="1"/>
</dbReference>
<evidence type="ECO:0000313" key="5">
    <source>
        <dbReference type="EMBL" id="NLW36797.1"/>
    </source>
</evidence>
<dbReference type="GO" id="GO:0016814">
    <property type="term" value="F:hydrolase activity, acting on carbon-nitrogen (but not peptide) bonds, in cyclic amidines"/>
    <property type="evidence" value="ECO:0007669"/>
    <property type="project" value="UniProtKB-ARBA"/>
</dbReference>
<name>A0A971S2Y0_9BACT</name>
<dbReference type="PANTHER" id="PTHR43794:SF11">
    <property type="entry name" value="AMIDOHYDROLASE-RELATED DOMAIN-CONTAINING PROTEIN"/>
    <property type="match status" value="1"/>
</dbReference>
<dbReference type="InterPro" id="IPR032466">
    <property type="entry name" value="Metal_Hydrolase"/>
</dbReference>
<dbReference type="GO" id="GO:0046872">
    <property type="term" value="F:metal ion binding"/>
    <property type="evidence" value="ECO:0007669"/>
    <property type="project" value="UniProtKB-KW"/>
</dbReference>
<dbReference type="FunFam" id="3.20.20.140:FF:000014">
    <property type="entry name" value="5-methylthioadenosine/S-adenosylhomocysteine deaminase"/>
    <property type="match status" value="1"/>
</dbReference>
<dbReference type="AlphaFoldDB" id="A0A971S2Y0"/>
<evidence type="ECO:0000259" key="4">
    <source>
        <dbReference type="Pfam" id="PF01979"/>
    </source>
</evidence>
<dbReference type="InterPro" id="IPR011059">
    <property type="entry name" value="Metal-dep_hydrolase_composite"/>
</dbReference>
<accession>A0A971S2Y0</accession>
<dbReference type="Pfam" id="PF01979">
    <property type="entry name" value="Amidohydro_1"/>
    <property type="match status" value="1"/>
</dbReference>
<evidence type="ECO:0000256" key="3">
    <source>
        <dbReference type="ARBA" id="ARBA00022833"/>
    </source>
</evidence>
<reference evidence="5" key="1">
    <citation type="journal article" date="2020" name="Biotechnol. Biofuels">
        <title>New insights from the biogas microbiome by comprehensive genome-resolved metagenomics of nearly 1600 species originating from multiple anaerobic digesters.</title>
        <authorList>
            <person name="Campanaro S."/>
            <person name="Treu L."/>
            <person name="Rodriguez-R L.M."/>
            <person name="Kovalovszki A."/>
            <person name="Ziels R.M."/>
            <person name="Maus I."/>
            <person name="Zhu X."/>
            <person name="Kougias P.G."/>
            <person name="Basile A."/>
            <person name="Luo G."/>
            <person name="Schluter A."/>
            <person name="Konstantinidis K.T."/>
            <person name="Angelidaki I."/>
        </authorList>
    </citation>
    <scope>NUCLEOTIDE SEQUENCE</scope>
    <source>
        <strain evidence="5">AS06rmzACSIP_7</strain>
    </source>
</reference>
<dbReference type="PANTHER" id="PTHR43794">
    <property type="entry name" value="AMINOHYDROLASE SSNA-RELATED"/>
    <property type="match status" value="1"/>
</dbReference>
<protein>
    <submittedName>
        <fullName evidence="5">Amidohydrolase</fullName>
    </submittedName>
</protein>
<evidence type="ECO:0000256" key="2">
    <source>
        <dbReference type="ARBA" id="ARBA00022801"/>
    </source>
</evidence>
<dbReference type="EMBL" id="JAAYEE010000296">
    <property type="protein sequence ID" value="NLW36797.1"/>
    <property type="molecule type" value="Genomic_DNA"/>
</dbReference>
<comment type="caution">
    <text evidence="5">The sequence shown here is derived from an EMBL/GenBank/DDBJ whole genome shotgun (WGS) entry which is preliminary data.</text>
</comment>
<evidence type="ECO:0000256" key="1">
    <source>
        <dbReference type="ARBA" id="ARBA00022723"/>
    </source>
</evidence>
<dbReference type="CDD" id="cd01298">
    <property type="entry name" value="ATZ_TRZ_like"/>
    <property type="match status" value="1"/>
</dbReference>
<keyword evidence="3" id="KW-0862">Zinc</keyword>
<proteinExistence type="predicted"/>